<name>A0A0G1C3H8_9BACT</name>
<dbReference type="InterPro" id="IPR050266">
    <property type="entry name" value="AB_hydrolase_sf"/>
</dbReference>
<dbReference type="STRING" id="1618369.UV54_C0016G0022"/>
<protein>
    <submittedName>
        <fullName evidence="2">Alpha/beta hydrolase fold protein</fullName>
    </submittedName>
</protein>
<evidence type="ECO:0000313" key="2">
    <source>
        <dbReference type="EMBL" id="KKS80107.1"/>
    </source>
</evidence>
<dbReference type="SUPFAM" id="SSF53474">
    <property type="entry name" value="alpha/beta-Hydrolases"/>
    <property type="match status" value="1"/>
</dbReference>
<proteinExistence type="predicted"/>
<dbReference type="GO" id="GO:0016020">
    <property type="term" value="C:membrane"/>
    <property type="evidence" value="ECO:0007669"/>
    <property type="project" value="TreeGrafter"/>
</dbReference>
<dbReference type="InterPro" id="IPR000073">
    <property type="entry name" value="AB_hydrolase_1"/>
</dbReference>
<organism evidence="2 3">
    <name type="scientific">Candidatus Beckwithbacteria bacterium GW2011_GWA2_43_10</name>
    <dbReference type="NCBI Taxonomy" id="1618369"/>
    <lineage>
        <taxon>Bacteria</taxon>
        <taxon>Candidatus Beckwithiibacteriota</taxon>
    </lineage>
</organism>
<dbReference type="PRINTS" id="PR00111">
    <property type="entry name" value="ABHYDROLASE"/>
</dbReference>
<reference evidence="2 3" key="1">
    <citation type="journal article" date="2015" name="Nature">
        <title>rRNA introns, odd ribosomes, and small enigmatic genomes across a large radiation of phyla.</title>
        <authorList>
            <person name="Brown C.T."/>
            <person name="Hug L.A."/>
            <person name="Thomas B.C."/>
            <person name="Sharon I."/>
            <person name="Castelle C.J."/>
            <person name="Singh A."/>
            <person name="Wilkins M.J."/>
            <person name="Williams K.H."/>
            <person name="Banfield J.F."/>
        </authorList>
    </citation>
    <scope>NUCLEOTIDE SEQUENCE [LARGE SCALE GENOMIC DNA]</scope>
</reference>
<dbReference type="PANTHER" id="PTHR43798">
    <property type="entry name" value="MONOACYLGLYCEROL LIPASE"/>
    <property type="match status" value="1"/>
</dbReference>
<dbReference type="Pfam" id="PF12146">
    <property type="entry name" value="Hydrolase_4"/>
    <property type="match status" value="1"/>
</dbReference>
<dbReference type="PANTHER" id="PTHR43798:SF33">
    <property type="entry name" value="HYDROLASE, PUTATIVE (AFU_ORTHOLOGUE AFUA_2G14860)-RELATED"/>
    <property type="match status" value="1"/>
</dbReference>
<evidence type="ECO:0000259" key="1">
    <source>
        <dbReference type="Pfam" id="PF12146"/>
    </source>
</evidence>
<dbReference type="Gene3D" id="3.40.50.1820">
    <property type="entry name" value="alpha/beta hydrolase"/>
    <property type="match status" value="1"/>
</dbReference>
<comment type="caution">
    <text evidence="2">The sequence shown here is derived from an EMBL/GenBank/DDBJ whole genome shotgun (WGS) entry which is preliminary data.</text>
</comment>
<sequence length="219" mass="24940">MKTIVILHGWGSTPARWRPLVNKLKAVGLKVVLPSLPQDKVRSTAEFSDWFYQKTKTLAPFFLAGHSFGGQIAINFAAGHPERVKKLILIASAGVRRPSWKRKIVTPLAKLLRGYVREKAKSFLYRLLLATDYYRANPQMRKTMTIILTEDQQKNMTKVTAPTVIIWGESDRYTPLKDGRLTHRLIKNSQFEVFPDARHGLPFTHSQALVSLVKNFLNS</sequence>
<dbReference type="InterPro" id="IPR022742">
    <property type="entry name" value="Hydrolase_4"/>
</dbReference>
<accession>A0A0G1C3H8</accession>
<dbReference type="AlphaFoldDB" id="A0A0G1C3H8"/>
<dbReference type="GO" id="GO:0016787">
    <property type="term" value="F:hydrolase activity"/>
    <property type="evidence" value="ECO:0007669"/>
    <property type="project" value="UniProtKB-KW"/>
</dbReference>
<gene>
    <name evidence="2" type="ORF">UV54_C0016G0022</name>
</gene>
<evidence type="ECO:0000313" key="3">
    <source>
        <dbReference type="Proteomes" id="UP000034213"/>
    </source>
</evidence>
<feature type="domain" description="Serine aminopeptidase S33" evidence="1">
    <location>
        <begin position="44"/>
        <end position="201"/>
    </location>
</feature>
<dbReference type="EMBL" id="LCEW01000016">
    <property type="protein sequence ID" value="KKS80107.1"/>
    <property type="molecule type" value="Genomic_DNA"/>
</dbReference>
<keyword evidence="2" id="KW-0378">Hydrolase</keyword>
<dbReference type="Proteomes" id="UP000034213">
    <property type="component" value="Unassembled WGS sequence"/>
</dbReference>
<dbReference type="InterPro" id="IPR029058">
    <property type="entry name" value="AB_hydrolase_fold"/>
</dbReference>